<dbReference type="KEGG" id="bsed:DN745_18815"/>
<dbReference type="GO" id="GO:0008757">
    <property type="term" value="F:S-adenosylmethionine-dependent methyltransferase activity"/>
    <property type="evidence" value="ECO:0007669"/>
    <property type="project" value="InterPro"/>
</dbReference>
<dbReference type="Gene3D" id="3.40.50.150">
    <property type="entry name" value="Vaccinia Virus protein VP39"/>
    <property type="match status" value="1"/>
</dbReference>
<evidence type="ECO:0000313" key="2">
    <source>
        <dbReference type="Proteomes" id="UP000249799"/>
    </source>
</evidence>
<dbReference type="AlphaFoldDB" id="A0A2Z4FRH7"/>
<dbReference type="InterPro" id="IPR050903">
    <property type="entry name" value="Bact_Chemotaxis_MeTrfase"/>
</dbReference>
<dbReference type="InterPro" id="IPR000780">
    <property type="entry name" value="CheR_MeTrfase"/>
</dbReference>
<reference evidence="1 2" key="1">
    <citation type="submission" date="2018-06" db="EMBL/GenBank/DDBJ databases">
        <title>Lujinxingia sediminis gen. nov. sp. nov., a new facultative anaerobic member of the class Deltaproteobacteria, and proposal of Lujinxingaceae fam. nov.</title>
        <authorList>
            <person name="Guo L.-Y."/>
            <person name="Li C.-M."/>
            <person name="Wang S."/>
            <person name="Du Z.-J."/>
        </authorList>
    </citation>
    <scope>NUCLEOTIDE SEQUENCE [LARGE SCALE GENOMIC DNA]</scope>
    <source>
        <strain evidence="1 2">FA350</strain>
    </source>
</reference>
<dbReference type="Pfam" id="PF01739">
    <property type="entry name" value="CheR"/>
    <property type="match status" value="1"/>
</dbReference>
<protein>
    <submittedName>
        <fullName evidence="1">Uncharacterized protein</fullName>
    </submittedName>
</protein>
<dbReference type="PROSITE" id="PS50123">
    <property type="entry name" value="CHER"/>
    <property type="match status" value="1"/>
</dbReference>
<keyword evidence="2" id="KW-1185">Reference proteome</keyword>
<gene>
    <name evidence="1" type="ORF">DN745_18815</name>
</gene>
<dbReference type="InterPro" id="IPR029063">
    <property type="entry name" value="SAM-dependent_MTases_sf"/>
</dbReference>
<name>A0A2Z4FRH7_9DELT</name>
<dbReference type="InterPro" id="IPR022642">
    <property type="entry name" value="CheR_C"/>
</dbReference>
<dbReference type="InterPro" id="IPR011990">
    <property type="entry name" value="TPR-like_helical_dom_sf"/>
</dbReference>
<dbReference type="OrthoDB" id="9786165at2"/>
<dbReference type="PRINTS" id="PR00996">
    <property type="entry name" value="CHERMTFRASE"/>
</dbReference>
<dbReference type="SMART" id="SM00138">
    <property type="entry name" value="MeTrc"/>
    <property type="match status" value="1"/>
</dbReference>
<dbReference type="PANTHER" id="PTHR24422">
    <property type="entry name" value="CHEMOTAXIS PROTEIN METHYLTRANSFERASE"/>
    <property type="match status" value="1"/>
</dbReference>
<dbReference type="Gene3D" id="1.25.40.10">
    <property type="entry name" value="Tetratricopeptide repeat domain"/>
    <property type="match status" value="1"/>
</dbReference>
<dbReference type="SUPFAM" id="SSF48452">
    <property type="entry name" value="TPR-like"/>
    <property type="match status" value="1"/>
</dbReference>
<dbReference type="Proteomes" id="UP000249799">
    <property type="component" value="Chromosome"/>
</dbReference>
<proteinExistence type="predicted"/>
<sequence length="486" mass="53642">MTDFHPKINAASEAPQCPSVLQACSLLSTWTGMELRGSAPRRVEEFLSIRAEHLGYASTLDYVAFLKTQSPTDEEPQQLTNLVTNGLTCFWRDTPQLNALGTVFANLGKARAEAGDHRPITVWCAGCSTGEEAYTVAMIGVDNGVPIQVLGTDINTESLEHAHRGVYGDWSLRRTSPLHHTRYFEHTADGQWAITQSLSDLVEFRRHNILSPPPLPRGGGKWDVILCRNVLIYFSETAIQTVLRLFSEGLNPEGYLLLGSSEQLHTGDMAKELVPFRAARQGGGFVYRLSVTPPGRTVGFALRPPESSPVPKLKSPAMPPKYSTSLEEVTSDIGIQHSSQEAAELLLENAIDHLVDGRMEASLACCEASASYDPFVPETYCLMAYMLGLEGACSQALATYRKTLFLDPMNWVAALESARIYLRIQDPIRAKRALRQALEGLRSEPHLSAGMTRLNRALTQAMTDPESAEAFSKQYLERLRGNKFLD</sequence>
<dbReference type="PROSITE" id="PS51257">
    <property type="entry name" value="PROKAR_LIPOPROTEIN"/>
    <property type="match status" value="1"/>
</dbReference>
<dbReference type="EMBL" id="CP030032">
    <property type="protein sequence ID" value="AWV91268.1"/>
    <property type="molecule type" value="Genomic_DNA"/>
</dbReference>
<evidence type="ECO:0000313" key="1">
    <source>
        <dbReference type="EMBL" id="AWV91268.1"/>
    </source>
</evidence>
<dbReference type="SUPFAM" id="SSF53335">
    <property type="entry name" value="S-adenosyl-L-methionine-dependent methyltransferases"/>
    <property type="match status" value="1"/>
</dbReference>
<accession>A0A2Z4FRH7</accession>
<dbReference type="PANTHER" id="PTHR24422:SF10">
    <property type="entry name" value="CHEMOTAXIS PROTEIN METHYLTRANSFERASE 2"/>
    <property type="match status" value="1"/>
</dbReference>
<organism evidence="1 2">
    <name type="scientific">Bradymonas sediminis</name>
    <dbReference type="NCBI Taxonomy" id="1548548"/>
    <lineage>
        <taxon>Bacteria</taxon>
        <taxon>Deltaproteobacteria</taxon>
        <taxon>Bradymonadales</taxon>
        <taxon>Bradymonadaceae</taxon>
        <taxon>Bradymonas</taxon>
    </lineage>
</organism>
<dbReference type="RefSeq" id="WP_111337391.1">
    <property type="nucleotide sequence ID" value="NZ_CP030032.1"/>
</dbReference>